<keyword evidence="2" id="KW-1185">Reference proteome</keyword>
<dbReference type="RefSeq" id="WP_241793684.1">
    <property type="nucleotide sequence ID" value="NZ_JALBUU010000079.1"/>
</dbReference>
<gene>
    <name evidence="1" type="ORF">MON41_19580</name>
</gene>
<evidence type="ECO:0000313" key="1">
    <source>
        <dbReference type="EMBL" id="MCI0755871.1"/>
    </source>
</evidence>
<sequence>MELRAADSTAPVAWASERLGRPVRVPDLSDAGYRLMGGRLVPTAQGAALLLMFDDDQGNRLVLLTRPMAQECDTIMAHRDAGTVHAYTWAMAGNGYSRSCPIAWCRSDGFRRAELPDQAGTAESLTLAVSLTALMASRVM</sequence>
<reference evidence="1 2" key="1">
    <citation type="submission" date="2022-03" db="EMBL/GenBank/DDBJ databases">
        <title>Complete genome analysis of Roseomonas KG 17.1 : a prolific producer of plant growth promoters.</title>
        <authorList>
            <person name="Saadouli I."/>
            <person name="Najjari A."/>
            <person name="Mosbah A."/>
            <person name="Ouzari H.I."/>
        </authorList>
    </citation>
    <scope>NUCLEOTIDE SEQUENCE [LARGE SCALE GENOMIC DNA]</scope>
    <source>
        <strain evidence="1 2">KG17-1</strain>
    </source>
</reference>
<dbReference type="EMBL" id="JALBUU010000079">
    <property type="protein sequence ID" value="MCI0755871.1"/>
    <property type="molecule type" value="Genomic_DNA"/>
</dbReference>
<evidence type="ECO:0000313" key="2">
    <source>
        <dbReference type="Proteomes" id="UP001201985"/>
    </source>
</evidence>
<accession>A0ABS9W994</accession>
<comment type="caution">
    <text evidence="1">The sequence shown here is derived from an EMBL/GenBank/DDBJ whole genome shotgun (WGS) entry which is preliminary data.</text>
</comment>
<protein>
    <submittedName>
        <fullName evidence="1">Uncharacterized protein</fullName>
    </submittedName>
</protein>
<proteinExistence type="predicted"/>
<name>A0ABS9W994_9PROT</name>
<dbReference type="Proteomes" id="UP001201985">
    <property type="component" value="Unassembled WGS sequence"/>
</dbReference>
<organism evidence="1 2">
    <name type="scientific">Teichococcus vastitatis</name>
    <dbReference type="NCBI Taxonomy" id="2307076"/>
    <lineage>
        <taxon>Bacteria</taxon>
        <taxon>Pseudomonadati</taxon>
        <taxon>Pseudomonadota</taxon>
        <taxon>Alphaproteobacteria</taxon>
        <taxon>Acetobacterales</taxon>
        <taxon>Roseomonadaceae</taxon>
        <taxon>Roseomonas</taxon>
    </lineage>
</organism>